<evidence type="ECO:0000256" key="1">
    <source>
        <dbReference type="SAM" id="MobiDB-lite"/>
    </source>
</evidence>
<dbReference type="Proteomes" id="UP001187192">
    <property type="component" value="Unassembled WGS sequence"/>
</dbReference>
<feature type="compositionally biased region" description="Basic and acidic residues" evidence="1">
    <location>
        <begin position="72"/>
        <end position="109"/>
    </location>
</feature>
<accession>A0AA88A3K2</accession>
<comment type="caution">
    <text evidence="2">The sequence shown here is derived from an EMBL/GenBank/DDBJ whole genome shotgun (WGS) entry which is preliminary data.</text>
</comment>
<organism evidence="2 3">
    <name type="scientific">Ficus carica</name>
    <name type="common">Common fig</name>
    <dbReference type="NCBI Taxonomy" id="3494"/>
    <lineage>
        <taxon>Eukaryota</taxon>
        <taxon>Viridiplantae</taxon>
        <taxon>Streptophyta</taxon>
        <taxon>Embryophyta</taxon>
        <taxon>Tracheophyta</taxon>
        <taxon>Spermatophyta</taxon>
        <taxon>Magnoliopsida</taxon>
        <taxon>eudicotyledons</taxon>
        <taxon>Gunneridae</taxon>
        <taxon>Pentapetalae</taxon>
        <taxon>rosids</taxon>
        <taxon>fabids</taxon>
        <taxon>Rosales</taxon>
        <taxon>Moraceae</taxon>
        <taxon>Ficeae</taxon>
        <taxon>Ficus</taxon>
    </lineage>
</organism>
<feature type="region of interest" description="Disordered" evidence="1">
    <location>
        <begin position="52"/>
        <end position="133"/>
    </location>
</feature>
<dbReference type="SUPFAM" id="SSF57997">
    <property type="entry name" value="Tropomyosin"/>
    <property type="match status" value="1"/>
</dbReference>
<gene>
    <name evidence="2" type="ORF">TIFTF001_044806</name>
</gene>
<protein>
    <submittedName>
        <fullName evidence="2">Uncharacterized protein</fullName>
    </submittedName>
</protein>
<keyword evidence="3" id="KW-1185">Reference proteome</keyword>
<sequence length="133" mass="14388">MFDKKLTSEMAKSSRRSDLVDATADLVEKLVEAVSVAFLGNVAARGYANRMEEQVASTNSEAKSAKNAENNDADKVKATEEKLKDAEKRASEAEDARRKAEDARRKAENDLAAAQSEHSKHLQVALPAALGEA</sequence>
<proteinExistence type="predicted"/>
<name>A0AA88A3K2_FICCA</name>
<dbReference type="AlphaFoldDB" id="A0AA88A3K2"/>
<evidence type="ECO:0000313" key="3">
    <source>
        <dbReference type="Proteomes" id="UP001187192"/>
    </source>
</evidence>
<evidence type="ECO:0000313" key="2">
    <source>
        <dbReference type="EMBL" id="GMN33516.1"/>
    </source>
</evidence>
<feature type="compositionally biased region" description="Polar residues" evidence="1">
    <location>
        <begin position="55"/>
        <end position="70"/>
    </location>
</feature>
<dbReference type="EMBL" id="BTGU01003526">
    <property type="protein sequence ID" value="GMN33516.1"/>
    <property type="molecule type" value="Genomic_DNA"/>
</dbReference>
<reference evidence="2" key="1">
    <citation type="submission" date="2023-07" db="EMBL/GenBank/DDBJ databases">
        <title>draft genome sequence of fig (Ficus carica).</title>
        <authorList>
            <person name="Takahashi T."/>
            <person name="Nishimura K."/>
        </authorList>
    </citation>
    <scope>NUCLEOTIDE SEQUENCE</scope>
</reference>